<dbReference type="AlphaFoldDB" id="A0A291RYZ5"/>
<organism evidence="2 3">
    <name type="scientific">Nocardia terpenica</name>
    <dbReference type="NCBI Taxonomy" id="455432"/>
    <lineage>
        <taxon>Bacteria</taxon>
        <taxon>Bacillati</taxon>
        <taxon>Actinomycetota</taxon>
        <taxon>Actinomycetes</taxon>
        <taxon>Mycobacteriales</taxon>
        <taxon>Nocardiaceae</taxon>
        <taxon>Nocardia</taxon>
    </lineage>
</organism>
<dbReference type="Proteomes" id="UP000221961">
    <property type="component" value="Plasmid p_NC_YFY_NT001"/>
</dbReference>
<gene>
    <name evidence="2" type="ORF">CRH09_39955</name>
</gene>
<evidence type="ECO:0000313" key="2">
    <source>
        <dbReference type="EMBL" id="ATL72555.1"/>
    </source>
</evidence>
<protein>
    <submittedName>
        <fullName evidence="2">Uncharacterized protein</fullName>
    </submittedName>
</protein>
<dbReference type="KEGG" id="ntp:CRH09_39955"/>
<proteinExistence type="predicted"/>
<name>A0A291RYZ5_9NOCA</name>
<feature type="compositionally biased region" description="Basic residues" evidence="1">
    <location>
        <begin position="53"/>
        <end position="70"/>
    </location>
</feature>
<feature type="compositionally biased region" description="Low complexity" evidence="1">
    <location>
        <begin position="43"/>
        <end position="52"/>
    </location>
</feature>
<keyword evidence="2" id="KW-0614">Plasmid</keyword>
<evidence type="ECO:0000313" key="3">
    <source>
        <dbReference type="Proteomes" id="UP000221961"/>
    </source>
</evidence>
<accession>A0A291RYZ5</accession>
<sequence>MRHRPGPPRRVCRCRRSGRKPRRSAGCHPPDCSTPRRRRGNRLPRWPAARPCPCRRRPPARPRPASRRTHLMPWMSRARSGA</sequence>
<feature type="compositionally biased region" description="Basic residues" evidence="1">
    <location>
        <begin position="1"/>
        <end position="25"/>
    </location>
</feature>
<geneLocation type="plasmid" evidence="3">
    <name>p_nc_yfy_nt001</name>
</geneLocation>
<reference evidence="2 3" key="1">
    <citation type="submission" date="2017-10" db="EMBL/GenBank/DDBJ databases">
        <title>Comparative genomics between pathogenic Norcardia.</title>
        <authorList>
            <person name="Zeng L."/>
        </authorList>
    </citation>
    <scope>NUCLEOTIDE SEQUENCE [LARGE SCALE GENOMIC DNA]</scope>
    <source>
        <strain evidence="2 3">NC_YFY_NT001</strain>
        <plasmid evidence="3">Plasmid p_nc_yfy_nt001</plasmid>
    </source>
</reference>
<dbReference type="EMBL" id="CP023779">
    <property type="protein sequence ID" value="ATL72555.1"/>
    <property type="molecule type" value="Genomic_DNA"/>
</dbReference>
<evidence type="ECO:0000256" key="1">
    <source>
        <dbReference type="SAM" id="MobiDB-lite"/>
    </source>
</evidence>
<feature type="region of interest" description="Disordered" evidence="1">
    <location>
        <begin position="1"/>
        <end position="82"/>
    </location>
</feature>